<sequence length="51" mass="5953">MDTVLVWQLTSNNRQPNIKMFRITVPKHGKKVTNKDGNFNHPDTKETLVFI</sequence>
<dbReference type="RefSeq" id="WP_244997526.1">
    <property type="nucleotide sequence ID" value="NZ_CP021056.1"/>
</dbReference>
<reference evidence="1" key="1">
    <citation type="submission" date="2017-04" db="EMBL/GenBank/DDBJ databases">
        <title>Genome deletions in a multicellular cyanobacterial endosymbiont for morphological adaptation in marine diatoms.</title>
        <authorList>
            <person name="Wang Y."/>
            <person name="Gao H."/>
            <person name="Li R."/>
            <person name="Xu X."/>
        </authorList>
    </citation>
    <scope>NUCLEOTIDE SEQUENCE</scope>
    <source>
        <strain evidence="1">FACHB 800</strain>
    </source>
</reference>
<dbReference type="KEGG" id="rsin:B6N60_01967"/>
<dbReference type="EMBL" id="CP021056">
    <property type="protein sequence ID" value="QXE23278.1"/>
    <property type="molecule type" value="Genomic_DNA"/>
</dbReference>
<dbReference type="AlphaFoldDB" id="A0A975Y4K7"/>
<name>A0A975Y4K7_9NOST</name>
<proteinExistence type="predicted"/>
<dbReference type="Proteomes" id="UP000683511">
    <property type="component" value="Chromosome"/>
</dbReference>
<protein>
    <submittedName>
        <fullName evidence="1">Uncharacterized protein</fullName>
    </submittedName>
</protein>
<gene>
    <name evidence="1" type="ORF">B6N60_01967</name>
</gene>
<evidence type="ECO:0000313" key="2">
    <source>
        <dbReference type="Proteomes" id="UP000683511"/>
    </source>
</evidence>
<keyword evidence="2" id="KW-1185">Reference proteome</keyword>
<accession>A0A975Y4K7</accession>
<evidence type="ECO:0000313" key="1">
    <source>
        <dbReference type="EMBL" id="QXE23278.1"/>
    </source>
</evidence>
<organism evidence="1 2">
    <name type="scientific">Richelia sinica FACHB-800</name>
    <dbReference type="NCBI Taxonomy" id="1357546"/>
    <lineage>
        <taxon>Bacteria</taxon>
        <taxon>Bacillati</taxon>
        <taxon>Cyanobacteriota</taxon>
        <taxon>Cyanophyceae</taxon>
        <taxon>Nostocales</taxon>
        <taxon>Nostocaceae</taxon>
        <taxon>Richelia</taxon>
    </lineage>
</organism>